<protein>
    <submittedName>
        <fullName evidence="10">SAM-dependent methyltransferase</fullName>
    </submittedName>
</protein>
<keyword evidence="11" id="KW-1185">Reference proteome</keyword>
<dbReference type="InterPro" id="IPR018314">
    <property type="entry name" value="RsmB/NOL1/NOP2-like_CS"/>
</dbReference>
<feature type="domain" description="SAM-dependent MTase RsmB/NOP-type" evidence="9">
    <location>
        <begin position="25"/>
        <end position="297"/>
    </location>
</feature>
<dbReference type="Gene3D" id="3.40.50.150">
    <property type="entry name" value="Vaccinia Virus protein VP39"/>
    <property type="match status" value="1"/>
</dbReference>
<evidence type="ECO:0000256" key="1">
    <source>
        <dbReference type="ARBA" id="ARBA00007494"/>
    </source>
</evidence>
<evidence type="ECO:0000256" key="5">
    <source>
        <dbReference type="ARBA" id="ARBA00022691"/>
    </source>
</evidence>
<proteinExistence type="inferred from homology"/>
<evidence type="ECO:0000313" key="11">
    <source>
        <dbReference type="Proteomes" id="UP000010847"/>
    </source>
</evidence>
<dbReference type="InterPro" id="IPR031341">
    <property type="entry name" value="Methyltr_RsmF_N"/>
</dbReference>
<keyword evidence="6 7" id="KW-0694">RNA-binding</keyword>
<dbReference type="eggNOG" id="COG0144">
    <property type="taxonomic scope" value="Bacteria"/>
</dbReference>
<dbReference type="CDD" id="cd02440">
    <property type="entry name" value="AdoMet_MTases"/>
    <property type="match status" value="1"/>
</dbReference>
<dbReference type="HOGENOM" id="CLU_005316_6_1_9"/>
<evidence type="ECO:0000256" key="8">
    <source>
        <dbReference type="SAM" id="MobiDB-lite"/>
    </source>
</evidence>
<feature type="active site" description="Nucleophile" evidence="7">
    <location>
        <position position="234"/>
    </location>
</feature>
<dbReference type="PANTHER" id="PTHR22807:SF30">
    <property type="entry name" value="28S RRNA (CYTOSINE(4447)-C(5))-METHYLTRANSFERASE-RELATED"/>
    <property type="match status" value="1"/>
</dbReference>
<comment type="similarity">
    <text evidence="1 7">Belongs to the class I-like SAM-binding methyltransferase superfamily. RsmB/NOP family.</text>
</comment>
<dbReference type="Gene3D" id="2.30.130.60">
    <property type="match status" value="1"/>
</dbReference>
<feature type="binding site" evidence="7">
    <location>
        <begin position="112"/>
        <end position="118"/>
    </location>
    <ligand>
        <name>S-adenosyl-L-methionine</name>
        <dbReference type="ChEBI" id="CHEBI:59789"/>
    </ligand>
</feature>
<dbReference type="PRINTS" id="PR02008">
    <property type="entry name" value="RCMTFAMILY"/>
</dbReference>
<dbReference type="Proteomes" id="UP000010847">
    <property type="component" value="Chromosome"/>
</dbReference>
<accession>W0EAS6</accession>
<feature type="binding site" evidence="7">
    <location>
        <position position="136"/>
    </location>
    <ligand>
        <name>S-adenosyl-L-methionine</name>
        <dbReference type="ChEBI" id="CHEBI:59789"/>
    </ligand>
</feature>
<evidence type="ECO:0000256" key="3">
    <source>
        <dbReference type="ARBA" id="ARBA00022603"/>
    </source>
</evidence>
<dbReference type="Pfam" id="PF17125">
    <property type="entry name" value="Methyltr_RsmF_N"/>
    <property type="match status" value="1"/>
</dbReference>
<keyword evidence="5 7" id="KW-0949">S-adenosyl-L-methionine</keyword>
<dbReference type="InterPro" id="IPR001678">
    <property type="entry name" value="MeTrfase_RsmB-F_NOP2_dom"/>
</dbReference>
<dbReference type="InterPro" id="IPR049560">
    <property type="entry name" value="MeTrfase_RsmB-F_NOP2_cat"/>
</dbReference>
<evidence type="ECO:0000256" key="6">
    <source>
        <dbReference type="ARBA" id="ARBA00022884"/>
    </source>
</evidence>
<dbReference type="InterPro" id="IPR029063">
    <property type="entry name" value="SAM-dependent_MTases_sf"/>
</dbReference>
<dbReference type="Gene3D" id="3.30.70.1170">
    <property type="entry name" value="Sun protein, domain 3"/>
    <property type="match status" value="1"/>
</dbReference>
<dbReference type="GO" id="GO:0001510">
    <property type="term" value="P:RNA methylation"/>
    <property type="evidence" value="ECO:0007669"/>
    <property type="project" value="InterPro"/>
</dbReference>
<evidence type="ECO:0000256" key="4">
    <source>
        <dbReference type="ARBA" id="ARBA00022679"/>
    </source>
</evidence>
<keyword evidence="3 7" id="KW-0489">Methyltransferase</keyword>
<dbReference type="PANTHER" id="PTHR22807">
    <property type="entry name" value="NOP2 YEAST -RELATED NOL1/NOP2/FMU SUN DOMAIN-CONTAINING"/>
    <property type="match status" value="1"/>
</dbReference>
<dbReference type="KEGG" id="dmt:DESME_13775"/>
<dbReference type="Pfam" id="PF01189">
    <property type="entry name" value="Methyltr_RsmB-F"/>
    <property type="match status" value="1"/>
</dbReference>
<dbReference type="AlphaFoldDB" id="W0EAS6"/>
<keyword evidence="4 7" id="KW-0808">Transferase</keyword>
<name>W0EAS6_9FIRM</name>
<organism evidence="10 11">
    <name type="scientific">Desulfitobacterium metallireducens DSM 15288</name>
    <dbReference type="NCBI Taxonomy" id="871968"/>
    <lineage>
        <taxon>Bacteria</taxon>
        <taxon>Bacillati</taxon>
        <taxon>Bacillota</taxon>
        <taxon>Clostridia</taxon>
        <taxon>Eubacteriales</taxon>
        <taxon>Desulfitobacteriaceae</taxon>
        <taxon>Desulfitobacterium</taxon>
    </lineage>
</organism>
<dbReference type="eggNOG" id="COG3270">
    <property type="taxonomic scope" value="Bacteria"/>
</dbReference>
<dbReference type="SUPFAM" id="SSF53335">
    <property type="entry name" value="S-adenosyl-L-methionine-dependent methyltransferases"/>
    <property type="match status" value="1"/>
</dbReference>
<dbReference type="Pfam" id="PF17126">
    <property type="entry name" value="RsmF_methylt_CI"/>
    <property type="match status" value="1"/>
</dbReference>
<dbReference type="STRING" id="871968.DESME_13775"/>
<reference evidence="10 11" key="1">
    <citation type="submission" date="2013-12" db="EMBL/GenBank/DDBJ databases">
        <authorList>
            <consortium name="DOE Joint Genome Institute"/>
            <person name="Smidt H."/>
            <person name="Huntemann M."/>
            <person name="Han J."/>
            <person name="Chen A."/>
            <person name="Kyrpides N."/>
            <person name="Mavromatis K."/>
            <person name="Markowitz V."/>
            <person name="Palaniappan K."/>
            <person name="Ivanova N."/>
            <person name="Schaumberg A."/>
            <person name="Pati A."/>
            <person name="Liolios K."/>
            <person name="Nordberg H.P."/>
            <person name="Cantor M.N."/>
            <person name="Hua S.X."/>
            <person name="Woyke T."/>
        </authorList>
    </citation>
    <scope>NUCLEOTIDE SEQUENCE [LARGE SCALE GENOMIC DNA]</scope>
    <source>
        <strain evidence="11">DSM 15288</strain>
    </source>
</reference>
<dbReference type="InterPro" id="IPR027391">
    <property type="entry name" value="Nol1_Nop2_Fmu_2"/>
</dbReference>
<dbReference type="EMBL" id="CP007032">
    <property type="protein sequence ID" value="AHF07975.1"/>
    <property type="molecule type" value="Genomic_DNA"/>
</dbReference>
<keyword evidence="2" id="KW-0963">Cytoplasm</keyword>
<evidence type="ECO:0000313" key="10">
    <source>
        <dbReference type="EMBL" id="AHF07975.1"/>
    </source>
</evidence>
<feature type="binding site" evidence="7">
    <location>
        <position position="181"/>
    </location>
    <ligand>
        <name>S-adenosyl-L-methionine</name>
        <dbReference type="ChEBI" id="CHEBI:59789"/>
    </ligand>
</feature>
<feature type="compositionally biased region" description="Polar residues" evidence="8">
    <location>
        <begin position="325"/>
        <end position="335"/>
    </location>
</feature>
<dbReference type="PROSITE" id="PS51686">
    <property type="entry name" value="SAM_MT_RSMB_NOP"/>
    <property type="match status" value="1"/>
</dbReference>
<dbReference type="PROSITE" id="PS01153">
    <property type="entry name" value="NOL1_NOP2_SUN"/>
    <property type="match status" value="1"/>
</dbReference>
<evidence type="ECO:0000259" key="9">
    <source>
        <dbReference type="PROSITE" id="PS51686"/>
    </source>
</evidence>
<evidence type="ECO:0000256" key="7">
    <source>
        <dbReference type="PROSITE-ProRule" id="PRU01023"/>
    </source>
</evidence>
<dbReference type="CDD" id="cd21147">
    <property type="entry name" value="RsmF_methylt_CTD1"/>
    <property type="match status" value="1"/>
</dbReference>
<dbReference type="InterPro" id="IPR031340">
    <property type="entry name" value="RsmF_methylt_CI"/>
</dbReference>
<gene>
    <name evidence="10" type="ORF">DESME_13775</name>
</gene>
<feature type="region of interest" description="Disordered" evidence="8">
    <location>
        <begin position="302"/>
        <end position="335"/>
    </location>
</feature>
<sequence length="480" mass="53532">MLSSKLPQLFNERMAQDLKDEFSAFIASYDSPRLNGLRVNTLKLSAEAFLKRWPFELEPISWAKDGFYYHYTTQPGQHPYHAAGVYYLQEPSAMAVLHYLDPQPGERVLDLAAAPGGKSTGIAARLNRKGLLWSNEIHPTRARILAQNMDRWGAPNVIVSNENPDHLANHFRGFFDKVLLDAPCSGEGMFRKDPEVMEEWSLEHVQSCAHRQALIIESAAALVRPGGRLVYSTCTFAPQENEEVILRFLESHPEFSPLSLPDPAPDFVHPSTLPEGVRLYPHRIRGEGHFIVALLKAEKMSDSSSPSVSTAKKAKKQKRLAASANASYRSPQNSLNPELDGFIKETLSSSSLNPDLLGAQRFSSENILAFGDHLYSVPEPHLDFQGLSILRPGLYLGEKKPGRFQPGQSLALALTPDSVSSYLALSREDPLLERYLHGEAIPNEGPNGWVLVGVEEFPLGWGKRVQGLLKNHYPKELRNR</sequence>
<dbReference type="RefSeq" id="WP_006715770.1">
    <property type="nucleotide sequence ID" value="NZ_CP007032.1"/>
</dbReference>
<dbReference type="GO" id="GO:0003723">
    <property type="term" value="F:RNA binding"/>
    <property type="evidence" value="ECO:0007669"/>
    <property type="project" value="UniProtKB-UniRule"/>
</dbReference>
<dbReference type="InterPro" id="IPR023267">
    <property type="entry name" value="RCMT"/>
</dbReference>
<dbReference type="GO" id="GO:0008173">
    <property type="term" value="F:RNA methyltransferase activity"/>
    <property type="evidence" value="ECO:0007669"/>
    <property type="project" value="InterPro"/>
</dbReference>
<dbReference type="Pfam" id="PF13636">
    <property type="entry name" value="Methyltranf_PUA"/>
    <property type="match status" value="1"/>
</dbReference>
<comment type="caution">
    <text evidence="7">Lacks conserved residue(s) required for the propagation of feature annotation.</text>
</comment>
<evidence type="ECO:0000256" key="2">
    <source>
        <dbReference type="ARBA" id="ARBA00022490"/>
    </source>
</evidence>